<dbReference type="InterPro" id="IPR027417">
    <property type="entry name" value="P-loop_NTPase"/>
</dbReference>
<evidence type="ECO:0000256" key="1">
    <source>
        <dbReference type="ARBA" id="ARBA00006930"/>
    </source>
</evidence>
<dbReference type="SUPFAM" id="SSF52540">
    <property type="entry name" value="P-loop containing nucleoside triphosphate hydrolases"/>
    <property type="match status" value="1"/>
</dbReference>
<comment type="similarity">
    <text evidence="1">Belongs to the SMC family. SbcC subfamily.</text>
</comment>
<dbReference type="InterPro" id="IPR026866">
    <property type="entry name" value="CR006_AAA"/>
</dbReference>
<protein>
    <recommendedName>
        <fullName evidence="3">Nuclease SbcCD subunit C</fullName>
    </recommendedName>
</protein>
<name>A0AAP4BBB8_9FIRM</name>
<feature type="domain" description="Protein CR006 P-loop" evidence="5">
    <location>
        <begin position="19"/>
        <end position="721"/>
    </location>
</feature>
<dbReference type="EMBL" id="JASGBQ010000027">
    <property type="protein sequence ID" value="MDI9243194.1"/>
    <property type="molecule type" value="Genomic_DNA"/>
</dbReference>
<keyword evidence="4" id="KW-0175">Coiled coil</keyword>
<dbReference type="RefSeq" id="WP_283231622.1">
    <property type="nucleotide sequence ID" value="NZ_JASGBQ010000027.1"/>
</dbReference>
<dbReference type="PANTHER" id="PTHR32114">
    <property type="entry name" value="ABC TRANSPORTER ABCH.3"/>
    <property type="match status" value="1"/>
</dbReference>
<evidence type="ECO:0000313" key="6">
    <source>
        <dbReference type="EMBL" id="MDI9243194.1"/>
    </source>
</evidence>
<reference evidence="6 7" key="1">
    <citation type="submission" date="2023-05" db="EMBL/GenBank/DDBJ databases">
        <title>[ruminococcus] sp. nov., isolated from a pig farm feces dump.</title>
        <authorList>
            <person name="Chang Y.-H."/>
        </authorList>
    </citation>
    <scope>NUCLEOTIDE SEQUENCE [LARGE SCALE GENOMIC DNA]</scope>
    <source>
        <strain evidence="6 7">YH-rum2234</strain>
    </source>
</reference>
<evidence type="ECO:0000256" key="2">
    <source>
        <dbReference type="ARBA" id="ARBA00011322"/>
    </source>
</evidence>
<dbReference type="AlphaFoldDB" id="A0AAP4BBB8"/>
<comment type="caution">
    <text evidence="6">The sequence shown here is derived from an EMBL/GenBank/DDBJ whole genome shotgun (WGS) entry which is preliminary data.</text>
</comment>
<accession>A0AAP4BBB8</accession>
<dbReference type="PANTHER" id="PTHR32114:SF2">
    <property type="entry name" value="ABC TRANSPORTER ABCH.3"/>
    <property type="match status" value="1"/>
</dbReference>
<evidence type="ECO:0000256" key="4">
    <source>
        <dbReference type="SAM" id="Coils"/>
    </source>
</evidence>
<feature type="coiled-coil region" evidence="4">
    <location>
        <begin position="92"/>
        <end position="119"/>
    </location>
</feature>
<gene>
    <name evidence="6" type="ORF">QJ036_12125</name>
</gene>
<evidence type="ECO:0000256" key="3">
    <source>
        <dbReference type="ARBA" id="ARBA00013368"/>
    </source>
</evidence>
<dbReference type="Gene3D" id="3.40.50.300">
    <property type="entry name" value="P-loop containing nucleotide triphosphate hydrolases"/>
    <property type="match status" value="1"/>
</dbReference>
<dbReference type="Proteomes" id="UP001300383">
    <property type="component" value="Unassembled WGS sequence"/>
</dbReference>
<keyword evidence="7" id="KW-1185">Reference proteome</keyword>
<organism evidence="6 7">
    <name type="scientific">Fusibacillus kribbianus</name>
    <dbReference type="NCBI Taxonomy" id="3044208"/>
    <lineage>
        <taxon>Bacteria</taxon>
        <taxon>Bacillati</taxon>
        <taxon>Bacillota</taxon>
        <taxon>Clostridia</taxon>
        <taxon>Lachnospirales</taxon>
        <taxon>Lachnospiraceae</taxon>
        <taxon>Fusibacillus</taxon>
    </lineage>
</organism>
<evidence type="ECO:0000259" key="5">
    <source>
        <dbReference type="Pfam" id="PF13166"/>
    </source>
</evidence>
<proteinExistence type="inferred from homology"/>
<evidence type="ECO:0000313" key="7">
    <source>
        <dbReference type="Proteomes" id="UP001300383"/>
    </source>
</evidence>
<dbReference type="Pfam" id="PF13166">
    <property type="entry name" value="AAA_13"/>
    <property type="match status" value="1"/>
</dbReference>
<sequence>MIRKIKLDKIPPYIGCAQVIEPKKVNFIFGLNGSGKTTISRFLRCHNNPEYHDCMLEWSGNPLSCSVYNRDFVQDNFSESSIPGIFTLGEENIETQRRIDALNGEISALQERKKSLKETIDGSDSALGLKQKLTSLENSYNDKFWSVKQRLDHDDSPLKLAISGVRGNKETFKTTLLAQNTKNQAELQPKDELETLCSQLFGTVVERVDSIPTVSFERLLAQESSDILQKVIVGKEDVDIAGLIKKLGNDTWFRQGVSYIEHSEGKCPFCQRELEASFSEKVAEYFDETYLREIQAITDLQNSYNRESNTVISQVSALLVNPTEFLGKPDLEAALQQLRAIIETNSARIKAKKESPNIVIHLETVNEVASAIGDIISKANCAIATHNTRIANIRNERAALTNKVWRYILNELASDIEAYLSEKNGLNTSLVAADGEMGCIERSITEKTAERRQYEQQLTSVVPTANGINELLRNYGFTGFSLKVDDSQHNYQFIRESGEPAFESLSEGERNFVTFLYFMYSLKGNIDASGHNDDKVVVVDDPVSSLDNDVLFLVSSLLRDLFAGIYAGSAAIKQIFILSHNLYFFKEVSYDKGLKKSMTGYWMIRKSSNVSEIIAYITNPISSTYEMLWDEIRNASIAPENHNTAVLANTMRRILEHYFKLLGGMDLNTFHLQFPDGERQVFKSLISWSNSGSHSAFDDFSATPNMFDVEKHLMVFKELFSKAGHTAHYNMMMRINTEEETNG</sequence>
<comment type="subunit">
    <text evidence="2">Heterodimer of SbcC and SbcD.</text>
</comment>